<protein>
    <recommendedName>
        <fullName evidence="3">Integrase catalytic domain-containing protein</fullName>
    </recommendedName>
</protein>
<evidence type="ECO:0000313" key="2">
    <source>
        <dbReference type="Proteomes" id="UP001221898"/>
    </source>
</evidence>
<dbReference type="SUPFAM" id="SSF56672">
    <property type="entry name" value="DNA/RNA polymerases"/>
    <property type="match status" value="1"/>
</dbReference>
<accession>A0AAD7SA48</accession>
<sequence>MWYPEALPLCTTTSKTIAQELVQMFTWVGLPKKILMDQGTPFMSRLMRVEWMVEWMVEQGQSLTSKLMPQQLQQMKELVKQHMDVFSVQPGCTTVIQHHIGMAPGVKVYSTSGYPLLIIRAEVEKMLDSGIIEESSSAWLSPIVLVPKPDGSWMFCNGLR</sequence>
<evidence type="ECO:0008006" key="3">
    <source>
        <dbReference type="Google" id="ProtNLM"/>
    </source>
</evidence>
<dbReference type="PANTHER" id="PTHR37984:SF5">
    <property type="entry name" value="PROTEIN NYNRIN-LIKE"/>
    <property type="match status" value="1"/>
</dbReference>
<dbReference type="GO" id="GO:0003676">
    <property type="term" value="F:nucleic acid binding"/>
    <property type="evidence" value="ECO:0007669"/>
    <property type="project" value="InterPro"/>
</dbReference>
<gene>
    <name evidence="1" type="ORF">AAFF_G00419910</name>
</gene>
<organism evidence="1 2">
    <name type="scientific">Aldrovandia affinis</name>
    <dbReference type="NCBI Taxonomy" id="143900"/>
    <lineage>
        <taxon>Eukaryota</taxon>
        <taxon>Metazoa</taxon>
        <taxon>Chordata</taxon>
        <taxon>Craniata</taxon>
        <taxon>Vertebrata</taxon>
        <taxon>Euteleostomi</taxon>
        <taxon>Actinopterygii</taxon>
        <taxon>Neopterygii</taxon>
        <taxon>Teleostei</taxon>
        <taxon>Notacanthiformes</taxon>
        <taxon>Halosauridae</taxon>
        <taxon>Aldrovandia</taxon>
    </lineage>
</organism>
<dbReference type="Gene3D" id="3.30.420.10">
    <property type="entry name" value="Ribonuclease H-like superfamily/Ribonuclease H"/>
    <property type="match status" value="1"/>
</dbReference>
<dbReference type="InterPro" id="IPR012337">
    <property type="entry name" value="RNaseH-like_sf"/>
</dbReference>
<dbReference type="EMBL" id="JAINUG010000088">
    <property type="protein sequence ID" value="KAJ8398794.1"/>
    <property type="molecule type" value="Genomic_DNA"/>
</dbReference>
<dbReference type="InterPro" id="IPR036397">
    <property type="entry name" value="RNaseH_sf"/>
</dbReference>
<proteinExistence type="predicted"/>
<dbReference type="AlphaFoldDB" id="A0AAD7SA48"/>
<keyword evidence="2" id="KW-1185">Reference proteome</keyword>
<dbReference type="PANTHER" id="PTHR37984">
    <property type="entry name" value="PROTEIN CBG26694"/>
    <property type="match status" value="1"/>
</dbReference>
<name>A0AAD7SA48_9TELE</name>
<dbReference type="InterPro" id="IPR043502">
    <property type="entry name" value="DNA/RNA_pol_sf"/>
</dbReference>
<dbReference type="GO" id="GO:0006259">
    <property type="term" value="P:DNA metabolic process"/>
    <property type="evidence" value="ECO:0007669"/>
    <property type="project" value="UniProtKB-ARBA"/>
</dbReference>
<dbReference type="SUPFAM" id="SSF53098">
    <property type="entry name" value="Ribonuclease H-like"/>
    <property type="match status" value="1"/>
</dbReference>
<dbReference type="Proteomes" id="UP001221898">
    <property type="component" value="Unassembled WGS sequence"/>
</dbReference>
<dbReference type="Gene3D" id="3.10.10.10">
    <property type="entry name" value="HIV Type 1 Reverse Transcriptase, subunit A, domain 1"/>
    <property type="match status" value="1"/>
</dbReference>
<comment type="caution">
    <text evidence="1">The sequence shown here is derived from an EMBL/GenBank/DDBJ whole genome shotgun (WGS) entry which is preliminary data.</text>
</comment>
<evidence type="ECO:0000313" key="1">
    <source>
        <dbReference type="EMBL" id="KAJ8398794.1"/>
    </source>
</evidence>
<dbReference type="InterPro" id="IPR050951">
    <property type="entry name" value="Retrovirus_Pol_polyprotein"/>
</dbReference>
<reference evidence="1" key="1">
    <citation type="journal article" date="2023" name="Science">
        <title>Genome structures resolve the early diversification of teleost fishes.</title>
        <authorList>
            <person name="Parey E."/>
            <person name="Louis A."/>
            <person name="Montfort J."/>
            <person name="Bouchez O."/>
            <person name="Roques C."/>
            <person name="Iampietro C."/>
            <person name="Lluch J."/>
            <person name="Castinel A."/>
            <person name="Donnadieu C."/>
            <person name="Desvignes T."/>
            <person name="Floi Bucao C."/>
            <person name="Jouanno E."/>
            <person name="Wen M."/>
            <person name="Mejri S."/>
            <person name="Dirks R."/>
            <person name="Jansen H."/>
            <person name="Henkel C."/>
            <person name="Chen W.J."/>
            <person name="Zahm M."/>
            <person name="Cabau C."/>
            <person name="Klopp C."/>
            <person name="Thompson A.W."/>
            <person name="Robinson-Rechavi M."/>
            <person name="Braasch I."/>
            <person name="Lecointre G."/>
            <person name="Bobe J."/>
            <person name="Postlethwait J.H."/>
            <person name="Berthelot C."/>
            <person name="Roest Crollius H."/>
            <person name="Guiguen Y."/>
        </authorList>
    </citation>
    <scope>NUCLEOTIDE SEQUENCE</scope>
    <source>
        <strain evidence="1">NC1722</strain>
    </source>
</reference>